<dbReference type="AlphaFoldDB" id="A0A3N0GX44"/>
<name>A0A3N0GX44_9ACTN</name>
<proteinExistence type="predicted"/>
<protein>
    <submittedName>
        <fullName evidence="1">Uncharacterized protein</fullName>
    </submittedName>
</protein>
<gene>
    <name evidence="1" type="ORF">EFL26_02850</name>
</gene>
<accession>A0A3N0GX44</accession>
<reference evidence="1 2" key="1">
    <citation type="submission" date="2018-11" db="EMBL/GenBank/DDBJ databases">
        <authorList>
            <person name="Li F."/>
        </authorList>
    </citation>
    <scope>NUCLEOTIDE SEQUENCE [LARGE SCALE GENOMIC DNA]</scope>
    <source>
        <strain evidence="1 2">Gsoil 818</strain>
    </source>
</reference>
<organism evidence="1 2">
    <name type="scientific">Nocardioides pocheonensis</name>
    <dbReference type="NCBI Taxonomy" id="661485"/>
    <lineage>
        <taxon>Bacteria</taxon>
        <taxon>Bacillati</taxon>
        <taxon>Actinomycetota</taxon>
        <taxon>Actinomycetes</taxon>
        <taxon>Propionibacteriales</taxon>
        <taxon>Nocardioidaceae</taxon>
        <taxon>Nocardioides</taxon>
    </lineage>
</organism>
<dbReference type="Proteomes" id="UP000279994">
    <property type="component" value="Unassembled WGS sequence"/>
</dbReference>
<evidence type="ECO:0000313" key="2">
    <source>
        <dbReference type="Proteomes" id="UP000279994"/>
    </source>
</evidence>
<keyword evidence="2" id="KW-1185">Reference proteome</keyword>
<dbReference type="EMBL" id="RJSF01000005">
    <property type="protein sequence ID" value="RNM17044.1"/>
    <property type="molecule type" value="Genomic_DNA"/>
</dbReference>
<sequence length="84" mass="9052">MMRSSGGPADDVVTYAFMLEGGSLEEDWELGVLLSAQYGEEEADRLLNGWLETFAPVEAWAQVAASSAGESGQVLWTLEPVTLD</sequence>
<evidence type="ECO:0000313" key="1">
    <source>
        <dbReference type="EMBL" id="RNM17044.1"/>
    </source>
</evidence>
<comment type="caution">
    <text evidence="1">The sequence shown here is derived from an EMBL/GenBank/DDBJ whole genome shotgun (WGS) entry which is preliminary data.</text>
</comment>